<sequence length="415" mass="44751">MMLKLFCAANLLLLCLAPSFARSEVGRENPGAVIDEFEAVVTLTEDDTSKADEVNNEALTFDAGEYMSDLRNAAAGKIAMDPEKVYTAQAMLPLGEVLVLATASGCSILGDPEGEFTGREEPLEFSFRVADLEDCGKVTESIVSSLQAEVAAEWSSLTGNSADAGVVSTTSMQDIGMRKGNKSSENRGNFGIGVQDLANAYLAANLEIKLIPTTSEGIVVMHFDITNTTTAQEITEMMSSVDPEKLRQLEAALEKAKDTFNNASTEDLNRMEEELKTLIAKENEKLQKDLEDGKEMLEQLSSDSVAEIECSALALDDCNAVSKCGVVKLNGKESCAVAPKTVYLLMETGCSLQSKAGLMSIARDLVSSGIMSEANHQTLRQSFDLARICNAIVHTYMSADIVETESHETREAFDL</sequence>
<proteinExistence type="predicted"/>
<evidence type="ECO:0000313" key="4">
    <source>
        <dbReference type="Proteomes" id="UP000236319"/>
    </source>
</evidence>
<evidence type="ECO:0000313" key="3">
    <source>
        <dbReference type="EMBL" id="GBE60082.1"/>
    </source>
</evidence>
<dbReference type="EMBL" id="BDSA01000002">
    <property type="protein sequence ID" value="GBE60082.1"/>
    <property type="molecule type" value="Genomic_DNA"/>
</dbReference>
<dbReference type="Proteomes" id="UP000236319">
    <property type="component" value="Unassembled WGS sequence"/>
</dbReference>
<feature type="signal peptide" evidence="2">
    <location>
        <begin position="1"/>
        <end position="21"/>
    </location>
</feature>
<feature type="coiled-coil region" evidence="1">
    <location>
        <begin position="246"/>
        <end position="303"/>
    </location>
</feature>
<protein>
    <submittedName>
        <fullName evidence="3">Signal peptide containing protein, putative</fullName>
    </submittedName>
</protein>
<dbReference type="VEuPathDB" id="PiroplasmaDB:BOVATA_015750"/>
<dbReference type="OrthoDB" id="364617at2759"/>
<feature type="chain" id="PRO_5014127637" evidence="2">
    <location>
        <begin position="22"/>
        <end position="415"/>
    </location>
</feature>
<organism evidence="3 4">
    <name type="scientific">Babesia ovata</name>
    <dbReference type="NCBI Taxonomy" id="189622"/>
    <lineage>
        <taxon>Eukaryota</taxon>
        <taxon>Sar</taxon>
        <taxon>Alveolata</taxon>
        <taxon>Apicomplexa</taxon>
        <taxon>Aconoidasida</taxon>
        <taxon>Piroplasmida</taxon>
        <taxon>Babesiidae</taxon>
        <taxon>Babesia</taxon>
    </lineage>
</organism>
<accession>A0A2H6KAR1</accession>
<dbReference type="AlphaFoldDB" id="A0A2H6KAR1"/>
<evidence type="ECO:0000256" key="1">
    <source>
        <dbReference type="SAM" id="Coils"/>
    </source>
</evidence>
<dbReference type="GeneID" id="39873852"/>
<keyword evidence="1" id="KW-0175">Coiled coil</keyword>
<keyword evidence="4" id="KW-1185">Reference proteome</keyword>
<dbReference type="RefSeq" id="XP_028866325.1">
    <property type="nucleotide sequence ID" value="XM_029010492.1"/>
</dbReference>
<comment type="caution">
    <text evidence="3">The sequence shown here is derived from an EMBL/GenBank/DDBJ whole genome shotgun (WGS) entry which is preliminary data.</text>
</comment>
<reference evidence="3 4" key="1">
    <citation type="journal article" date="2017" name="BMC Genomics">
        <title>Whole-genome assembly of Babesia ovata and comparative genomics between closely related pathogens.</title>
        <authorList>
            <person name="Yamagishi J."/>
            <person name="Asada M."/>
            <person name="Hakimi H."/>
            <person name="Tanaka T.Q."/>
            <person name="Sugimoto C."/>
            <person name="Kawazu S."/>
        </authorList>
    </citation>
    <scope>NUCLEOTIDE SEQUENCE [LARGE SCALE GENOMIC DNA]</scope>
    <source>
        <strain evidence="3 4">Miyake</strain>
    </source>
</reference>
<keyword evidence="2" id="KW-0732">Signal</keyword>
<name>A0A2H6KAR1_9APIC</name>
<gene>
    <name evidence="3" type="ORF">BOVATA_015750</name>
</gene>
<evidence type="ECO:0000256" key="2">
    <source>
        <dbReference type="SAM" id="SignalP"/>
    </source>
</evidence>